<evidence type="ECO:0000256" key="10">
    <source>
        <dbReference type="ARBA" id="ARBA00031323"/>
    </source>
</evidence>
<keyword evidence="7" id="KW-0808">Transferase</keyword>
<sequence length="305" mass="33962">MSNISALHQALVERLKQEGLIRTPRVEAAFRAVPRHLFLPDVPLEKVYKDDAIVTKYLDGKPVSSSSQPAVMAIMLEQLDLQPGDRVLEIGAGTGYNAALMAHIVGESGQVIAIDIDEDIVQDAQMHLEKAGFEQVKVICADGGFGYPSAAPYDRIILTVAAWDIAIAWQEQLKPQGRLVLPLTLKDDIQITIAFELADGYLVSVSTSNCGFMKLRGAFAEPQEVQKAQKNISFRLKKLLIQVGTMLLLPLPLQLRLKLYNLTRFGRSSLQGMRIRVYPQNTQYRPAANELAIAKRWTQVILDWQ</sequence>
<evidence type="ECO:0000256" key="2">
    <source>
        <dbReference type="ARBA" id="ARBA00005369"/>
    </source>
</evidence>
<comment type="subcellular location">
    <subcellularLocation>
        <location evidence="1">Cytoplasm</location>
    </subcellularLocation>
</comment>
<dbReference type="Gene3D" id="3.40.50.150">
    <property type="entry name" value="Vaccinia Virus protein VP39"/>
    <property type="match status" value="1"/>
</dbReference>
<evidence type="ECO:0000256" key="8">
    <source>
        <dbReference type="ARBA" id="ARBA00022691"/>
    </source>
</evidence>
<dbReference type="SUPFAM" id="SSF53335">
    <property type="entry name" value="S-adenosyl-L-methionine-dependent methyltransferases"/>
    <property type="match status" value="1"/>
</dbReference>
<dbReference type="GO" id="GO:0005737">
    <property type="term" value="C:cytoplasm"/>
    <property type="evidence" value="ECO:0007669"/>
    <property type="project" value="UniProtKB-SubCell"/>
</dbReference>
<proteinExistence type="inferred from homology"/>
<keyword evidence="8" id="KW-0949">S-adenosyl-L-methionine</keyword>
<gene>
    <name evidence="12" type="ORF">I8752_35005</name>
</gene>
<dbReference type="PROSITE" id="PS01279">
    <property type="entry name" value="PCMT"/>
    <property type="match status" value="1"/>
</dbReference>
<evidence type="ECO:0000313" key="12">
    <source>
        <dbReference type="EMBL" id="MBH8578065.1"/>
    </source>
</evidence>
<dbReference type="CDD" id="cd02440">
    <property type="entry name" value="AdoMet_MTases"/>
    <property type="match status" value="1"/>
</dbReference>
<evidence type="ECO:0000256" key="5">
    <source>
        <dbReference type="ARBA" id="ARBA00022490"/>
    </source>
</evidence>
<dbReference type="EMBL" id="JAECZA010000312">
    <property type="protein sequence ID" value="MBH8578065.1"/>
    <property type="molecule type" value="Genomic_DNA"/>
</dbReference>
<keyword evidence="6 12" id="KW-0489">Methyltransferase</keyword>
<evidence type="ECO:0000256" key="11">
    <source>
        <dbReference type="ARBA" id="ARBA00031350"/>
    </source>
</evidence>
<evidence type="ECO:0000313" key="13">
    <source>
        <dbReference type="Proteomes" id="UP000662314"/>
    </source>
</evidence>
<accession>A0A8J7IDG1</accession>
<evidence type="ECO:0000256" key="9">
    <source>
        <dbReference type="ARBA" id="ARBA00030757"/>
    </source>
</evidence>
<evidence type="ECO:0000256" key="7">
    <source>
        <dbReference type="ARBA" id="ARBA00022679"/>
    </source>
</evidence>
<evidence type="ECO:0000256" key="6">
    <source>
        <dbReference type="ARBA" id="ARBA00022603"/>
    </source>
</evidence>
<reference evidence="12 13" key="1">
    <citation type="journal article" date="2021" name="Int. J. Syst. Evol. Microbiol.">
        <title>Amazonocrinis nigriterrae gen. nov., sp. nov., Atlanticothrix silvestris gen. nov., sp. nov. and Dendronalium phyllosphericum gen. nov., sp. nov., nostocacean cyanobacteria from Brazilian environments.</title>
        <authorList>
            <person name="Alvarenga D.O."/>
            <person name="Andreote A.P.D."/>
            <person name="Branco L.H.Z."/>
            <person name="Delbaje E."/>
            <person name="Cruz R.B."/>
            <person name="Varani A.M."/>
            <person name="Fiore M.F."/>
        </authorList>
    </citation>
    <scope>NUCLEOTIDE SEQUENCE [LARGE SCALE GENOMIC DNA]</scope>
    <source>
        <strain evidence="12 13">CENA369</strain>
    </source>
</reference>
<dbReference type="EC" id="2.1.1.77" evidence="3"/>
<dbReference type="RefSeq" id="WP_214436737.1">
    <property type="nucleotide sequence ID" value="NZ_CAWPUQ010000251.1"/>
</dbReference>
<dbReference type="Proteomes" id="UP000662314">
    <property type="component" value="Unassembled WGS sequence"/>
</dbReference>
<dbReference type="PANTHER" id="PTHR11579">
    <property type="entry name" value="PROTEIN-L-ISOASPARTATE O-METHYLTRANSFERASE"/>
    <property type="match status" value="1"/>
</dbReference>
<comment type="similarity">
    <text evidence="2">Belongs to the methyltransferase superfamily. L-isoaspartyl/D-aspartyl protein methyltransferase family.</text>
</comment>
<dbReference type="PANTHER" id="PTHR11579:SF0">
    <property type="entry name" value="PROTEIN-L-ISOASPARTATE(D-ASPARTATE) O-METHYLTRANSFERASE"/>
    <property type="match status" value="1"/>
</dbReference>
<dbReference type="InterPro" id="IPR000682">
    <property type="entry name" value="PCMT"/>
</dbReference>
<evidence type="ECO:0000256" key="1">
    <source>
        <dbReference type="ARBA" id="ARBA00004496"/>
    </source>
</evidence>
<dbReference type="GO" id="GO:0004719">
    <property type="term" value="F:protein-L-isoaspartate (D-aspartate) O-methyltransferase activity"/>
    <property type="evidence" value="ECO:0007669"/>
    <property type="project" value="UniProtKB-EC"/>
</dbReference>
<protein>
    <recommendedName>
        <fullName evidence="4">Protein-L-isoaspartate O-methyltransferase</fullName>
        <ecNumber evidence="3">2.1.1.77</ecNumber>
    </recommendedName>
    <alternativeName>
        <fullName evidence="11">L-isoaspartyl protein carboxyl methyltransferase</fullName>
    </alternativeName>
    <alternativeName>
        <fullName evidence="9">Protein L-isoaspartyl methyltransferase</fullName>
    </alternativeName>
    <alternativeName>
        <fullName evidence="10">Protein-beta-aspartate methyltransferase</fullName>
    </alternativeName>
</protein>
<name>A0A8J7IDG1_9NOST</name>
<dbReference type="AlphaFoldDB" id="A0A8J7IDG1"/>
<dbReference type="InterPro" id="IPR029063">
    <property type="entry name" value="SAM-dependent_MTases_sf"/>
</dbReference>
<evidence type="ECO:0000256" key="4">
    <source>
        <dbReference type="ARBA" id="ARBA00013346"/>
    </source>
</evidence>
<organism evidence="12 13">
    <name type="scientific">Dendronalium phyllosphericum CENA369</name>
    <dbReference type="NCBI Taxonomy" id="1725256"/>
    <lineage>
        <taxon>Bacteria</taxon>
        <taxon>Bacillati</taxon>
        <taxon>Cyanobacteriota</taxon>
        <taxon>Cyanophyceae</taxon>
        <taxon>Nostocales</taxon>
        <taxon>Nostocaceae</taxon>
        <taxon>Dendronalium</taxon>
        <taxon>Dendronalium phyllosphericum</taxon>
    </lineage>
</organism>
<dbReference type="Pfam" id="PF01135">
    <property type="entry name" value="PCMT"/>
    <property type="match status" value="1"/>
</dbReference>
<dbReference type="GO" id="GO:0032259">
    <property type="term" value="P:methylation"/>
    <property type="evidence" value="ECO:0007669"/>
    <property type="project" value="UniProtKB-KW"/>
</dbReference>
<comment type="caution">
    <text evidence="12">The sequence shown here is derived from an EMBL/GenBank/DDBJ whole genome shotgun (WGS) entry which is preliminary data.</text>
</comment>
<keyword evidence="5" id="KW-0963">Cytoplasm</keyword>
<evidence type="ECO:0000256" key="3">
    <source>
        <dbReference type="ARBA" id="ARBA00011890"/>
    </source>
</evidence>
<keyword evidence="13" id="KW-1185">Reference proteome</keyword>